<dbReference type="Proteomes" id="UP000242450">
    <property type="component" value="Chromosome 10"/>
</dbReference>
<evidence type="ECO:0000256" key="6">
    <source>
        <dbReference type="ARBA" id="ARBA00070894"/>
    </source>
</evidence>
<dbReference type="InterPro" id="IPR004155">
    <property type="entry name" value="PBS_lyase_HEAT"/>
</dbReference>
<feature type="repeat" description="ARM" evidence="8">
    <location>
        <begin position="198"/>
        <end position="240"/>
    </location>
</feature>
<organism evidence="9 10">
    <name type="scientific">Cervus elaphus hippelaphus</name>
    <name type="common">European red deer</name>
    <dbReference type="NCBI Taxonomy" id="46360"/>
    <lineage>
        <taxon>Eukaryota</taxon>
        <taxon>Metazoa</taxon>
        <taxon>Chordata</taxon>
        <taxon>Craniata</taxon>
        <taxon>Vertebrata</taxon>
        <taxon>Euteleostomi</taxon>
        <taxon>Mammalia</taxon>
        <taxon>Eutheria</taxon>
        <taxon>Laurasiatheria</taxon>
        <taxon>Artiodactyla</taxon>
        <taxon>Ruminantia</taxon>
        <taxon>Pecora</taxon>
        <taxon>Cervidae</taxon>
        <taxon>Cervinae</taxon>
        <taxon>Cervus</taxon>
    </lineage>
</organism>
<dbReference type="InterPro" id="IPR016024">
    <property type="entry name" value="ARM-type_fold"/>
</dbReference>
<dbReference type="OrthoDB" id="29145at2759"/>
<reference evidence="9 10" key="1">
    <citation type="journal article" date="2018" name="Mol. Genet. Genomics">
        <title>The red deer Cervus elaphus genome CerEla1.0: sequencing, annotating, genes, and chromosomes.</title>
        <authorList>
            <person name="Bana N.A."/>
            <person name="Nyiri A."/>
            <person name="Nagy J."/>
            <person name="Frank K."/>
            <person name="Nagy T."/>
            <person name="Steger V."/>
            <person name="Schiller M."/>
            <person name="Lakatos P."/>
            <person name="Sugar L."/>
            <person name="Horn P."/>
            <person name="Barta E."/>
            <person name="Orosz L."/>
        </authorList>
    </citation>
    <scope>NUCLEOTIDE SEQUENCE [LARGE SCALE GENOMIC DNA]</scope>
    <source>
        <strain evidence="9">Hungarian</strain>
    </source>
</reference>
<accession>A0A212D004</accession>
<dbReference type="GO" id="GO:0006606">
    <property type="term" value="P:protein import into nucleus"/>
    <property type="evidence" value="ECO:0007669"/>
    <property type="project" value="InterPro"/>
</dbReference>
<dbReference type="GO" id="GO:0005737">
    <property type="term" value="C:cytoplasm"/>
    <property type="evidence" value="ECO:0007669"/>
    <property type="project" value="InterPro"/>
</dbReference>
<dbReference type="InterPro" id="IPR024931">
    <property type="entry name" value="Importin_alpha"/>
</dbReference>
<evidence type="ECO:0000256" key="4">
    <source>
        <dbReference type="ARBA" id="ARBA00022927"/>
    </source>
</evidence>
<dbReference type="GO" id="GO:0061608">
    <property type="term" value="F:nuclear import signal receptor activity"/>
    <property type="evidence" value="ECO:0007669"/>
    <property type="project" value="InterPro"/>
</dbReference>
<dbReference type="Pfam" id="PF13513">
    <property type="entry name" value="HEAT_EZ"/>
    <property type="match status" value="1"/>
</dbReference>
<comment type="caution">
    <text evidence="9">The sequence shown here is derived from an EMBL/GenBank/DDBJ whole genome shotgun (WGS) entry which is preliminary data.</text>
</comment>
<comment type="function">
    <text evidence="5">Functions in nuclear protein import.</text>
</comment>
<dbReference type="InterPro" id="IPR032413">
    <property type="entry name" value="Arm_3"/>
</dbReference>
<dbReference type="EMBL" id="MKHE01000010">
    <property type="protein sequence ID" value="OWK11555.1"/>
    <property type="molecule type" value="Genomic_DNA"/>
</dbReference>
<evidence type="ECO:0000256" key="1">
    <source>
        <dbReference type="ARBA" id="ARBA00010394"/>
    </source>
</evidence>
<dbReference type="AlphaFoldDB" id="A0A212D004"/>
<keyword evidence="2" id="KW-0813">Transport</keyword>
<comment type="similarity">
    <text evidence="1">Belongs to the importin alpha family.</text>
</comment>
<keyword evidence="4" id="KW-0653">Protein transport</keyword>
<sequence length="440" mass="48023">MLSREKNPPLKLIVDAGLIPRLVELLKSSLHPRLQFEAAWALTNIASGATELTRAVVDGGAIQPLVELLSSPHMTVCEQAVWALGNIAGDGPEFRDNVISSDAIPHLLTLVSSSIPVELLEAVSLLQVPFLRNIAWTLSNLCRNKNPYPSDHAVKQMLPALFYLLGHPDREVLSDTCWALSYLTDGCDARIGQVVDTGVLPRLVELMSSSELNVLTPSLRTVGNIVTGTDHQTQLALDAGILSVLPQLLTHPRSSIQKEAAWALSNVAAGPRQHIQQLIACGALPPLVAVLKNGEFKVQKEAVWTVANFTTGGSVDQLIQLVQAGVLEPLINLLTNPDNKIVIIILDVLFFILQAAEKISQKENMCLLIEGLGGLDRIEALQLHENHQVALTALNIIERHFSEEEETVTALPARDQDHKFLKDLTNTYHCCTTPKRGPRP</sequence>
<dbReference type="Pfam" id="PF00514">
    <property type="entry name" value="Arm"/>
    <property type="match status" value="5"/>
</dbReference>
<dbReference type="InterPro" id="IPR011989">
    <property type="entry name" value="ARM-like"/>
</dbReference>
<dbReference type="InterPro" id="IPR000225">
    <property type="entry name" value="Armadillo"/>
</dbReference>
<protein>
    <recommendedName>
        <fullName evidence="6">Importin subunit alpha-8</fullName>
    </recommendedName>
    <alternativeName>
        <fullName evidence="7">Karyopherin subunit alpha-7</fullName>
    </alternativeName>
</protein>
<feature type="repeat" description="ARM" evidence="8">
    <location>
        <begin position="17"/>
        <end position="60"/>
    </location>
</feature>
<gene>
    <name evidence="9" type="ORF">Celaphus_00007301</name>
</gene>
<evidence type="ECO:0000256" key="7">
    <source>
        <dbReference type="ARBA" id="ARBA00075595"/>
    </source>
</evidence>
<evidence type="ECO:0000256" key="5">
    <source>
        <dbReference type="ARBA" id="ARBA00053483"/>
    </source>
</evidence>
<dbReference type="FunFam" id="1.25.10.10:FF:000009">
    <property type="entry name" value="Importin subunit alpha"/>
    <property type="match status" value="1"/>
</dbReference>
<evidence type="ECO:0000256" key="2">
    <source>
        <dbReference type="ARBA" id="ARBA00022448"/>
    </source>
</evidence>
<dbReference type="GO" id="GO:0005634">
    <property type="term" value="C:nucleus"/>
    <property type="evidence" value="ECO:0007669"/>
    <property type="project" value="UniProtKB-ARBA"/>
</dbReference>
<dbReference type="SMART" id="SM00185">
    <property type="entry name" value="ARM"/>
    <property type="match status" value="8"/>
</dbReference>
<dbReference type="PIRSF" id="PIRSF005673">
    <property type="entry name" value="Importin_alpha"/>
    <property type="match status" value="1"/>
</dbReference>
<feature type="repeat" description="ARM" evidence="8">
    <location>
        <begin position="60"/>
        <end position="88"/>
    </location>
</feature>
<dbReference type="SMART" id="SM00567">
    <property type="entry name" value="EZ_HEAT"/>
    <property type="match status" value="4"/>
</dbReference>
<name>A0A212D004_CEREH</name>
<keyword evidence="10" id="KW-1185">Reference proteome</keyword>
<proteinExistence type="inferred from homology"/>
<dbReference type="Pfam" id="PF16186">
    <property type="entry name" value="Arm_3"/>
    <property type="match status" value="1"/>
</dbReference>
<evidence type="ECO:0000256" key="3">
    <source>
        <dbReference type="ARBA" id="ARBA00022737"/>
    </source>
</evidence>
<dbReference type="Gene3D" id="1.25.10.10">
    <property type="entry name" value="Leucine-rich Repeat Variant"/>
    <property type="match status" value="1"/>
</dbReference>
<dbReference type="SUPFAM" id="SSF48371">
    <property type="entry name" value="ARM repeat"/>
    <property type="match status" value="1"/>
</dbReference>
<evidence type="ECO:0000313" key="9">
    <source>
        <dbReference type="EMBL" id="OWK11555.1"/>
    </source>
</evidence>
<evidence type="ECO:0000313" key="10">
    <source>
        <dbReference type="Proteomes" id="UP000242450"/>
    </source>
</evidence>
<keyword evidence="3" id="KW-0677">Repeat</keyword>
<dbReference type="PROSITE" id="PS50176">
    <property type="entry name" value="ARM_REPEAT"/>
    <property type="match status" value="3"/>
</dbReference>
<dbReference type="PANTHER" id="PTHR23316">
    <property type="entry name" value="IMPORTIN ALPHA"/>
    <property type="match status" value="1"/>
</dbReference>
<evidence type="ECO:0000256" key="8">
    <source>
        <dbReference type="PROSITE-ProRule" id="PRU00259"/>
    </source>
</evidence>